<feature type="transmembrane region" description="Helical" evidence="5">
    <location>
        <begin position="6"/>
        <end position="27"/>
    </location>
</feature>
<keyword evidence="9" id="KW-1185">Reference proteome</keyword>
<organism evidence="8 9">
    <name type="scientific">Lentinus tigrinus ALCF2SS1-6</name>
    <dbReference type="NCBI Taxonomy" id="1328759"/>
    <lineage>
        <taxon>Eukaryota</taxon>
        <taxon>Fungi</taxon>
        <taxon>Dikarya</taxon>
        <taxon>Basidiomycota</taxon>
        <taxon>Agaricomycotina</taxon>
        <taxon>Agaricomycetes</taxon>
        <taxon>Polyporales</taxon>
        <taxon>Polyporaceae</taxon>
        <taxon>Lentinus</taxon>
    </lineage>
</organism>
<dbReference type="EMBL" id="ML122256">
    <property type="protein sequence ID" value="RPD63395.1"/>
    <property type="molecule type" value="Genomic_DNA"/>
</dbReference>
<evidence type="ECO:0000259" key="6">
    <source>
        <dbReference type="Pfam" id="PF12430"/>
    </source>
</evidence>
<feature type="transmembrane region" description="Helical" evidence="5">
    <location>
        <begin position="175"/>
        <end position="194"/>
    </location>
</feature>
<dbReference type="OrthoDB" id="264392at2759"/>
<feature type="transmembrane region" description="Helical" evidence="5">
    <location>
        <begin position="449"/>
        <end position="468"/>
    </location>
</feature>
<keyword evidence="4 5" id="KW-0472">Membrane</keyword>
<reference evidence="8" key="1">
    <citation type="journal article" date="2018" name="Genome Biol. Evol.">
        <title>Genomics and development of Lentinus tigrinus, a white-rot wood-decaying mushroom with dimorphic fruiting bodies.</title>
        <authorList>
            <person name="Wu B."/>
            <person name="Xu Z."/>
            <person name="Knudson A."/>
            <person name="Carlson A."/>
            <person name="Chen N."/>
            <person name="Kovaka S."/>
            <person name="LaButti K."/>
            <person name="Lipzen A."/>
            <person name="Pennachio C."/>
            <person name="Riley R."/>
            <person name="Schakwitz W."/>
            <person name="Umezawa K."/>
            <person name="Ohm R.A."/>
            <person name="Grigoriev I.V."/>
            <person name="Nagy L.G."/>
            <person name="Gibbons J."/>
            <person name="Hibbett D."/>
        </authorList>
    </citation>
    <scope>NUCLEOTIDE SEQUENCE [LARGE SCALE GENOMIC DNA]</scope>
    <source>
        <strain evidence="8">ALCF2SS1-6</strain>
    </source>
</reference>
<dbReference type="Pfam" id="PF12430">
    <property type="entry name" value="ABA_GPCR"/>
    <property type="match status" value="1"/>
</dbReference>
<evidence type="ECO:0008006" key="10">
    <source>
        <dbReference type="Google" id="ProtNLM"/>
    </source>
</evidence>
<evidence type="ECO:0000256" key="4">
    <source>
        <dbReference type="ARBA" id="ARBA00023136"/>
    </source>
</evidence>
<proteinExistence type="predicted"/>
<evidence type="ECO:0000256" key="1">
    <source>
        <dbReference type="ARBA" id="ARBA00004141"/>
    </source>
</evidence>
<feature type="transmembrane region" description="Helical" evidence="5">
    <location>
        <begin position="386"/>
        <end position="404"/>
    </location>
</feature>
<feature type="transmembrane region" description="Helical" evidence="5">
    <location>
        <begin position="128"/>
        <end position="154"/>
    </location>
</feature>
<dbReference type="AlphaFoldDB" id="A0A5C2SHS0"/>
<evidence type="ECO:0000313" key="9">
    <source>
        <dbReference type="Proteomes" id="UP000313359"/>
    </source>
</evidence>
<dbReference type="InterPro" id="IPR015672">
    <property type="entry name" value="GPHR/GTG"/>
</dbReference>
<dbReference type="GO" id="GO:0016020">
    <property type="term" value="C:membrane"/>
    <property type="evidence" value="ECO:0007669"/>
    <property type="project" value="UniProtKB-SubCell"/>
</dbReference>
<evidence type="ECO:0000256" key="3">
    <source>
        <dbReference type="ARBA" id="ARBA00022989"/>
    </source>
</evidence>
<protein>
    <recommendedName>
        <fullName evidence="10">G protein-coupled receptor 89</fullName>
    </recommendedName>
</protein>
<evidence type="ECO:0000313" key="8">
    <source>
        <dbReference type="EMBL" id="RPD63395.1"/>
    </source>
</evidence>
<dbReference type="PANTHER" id="PTHR15948">
    <property type="entry name" value="G-PROTEIN COUPLED RECEPTOR 89-RELATED"/>
    <property type="match status" value="1"/>
</dbReference>
<keyword evidence="2 5" id="KW-0812">Transmembrane</keyword>
<feature type="transmembrane region" description="Helical" evidence="5">
    <location>
        <begin position="98"/>
        <end position="122"/>
    </location>
</feature>
<evidence type="ECO:0000256" key="2">
    <source>
        <dbReference type="ARBA" id="ARBA00022692"/>
    </source>
</evidence>
<name>A0A5C2SHS0_9APHY</name>
<dbReference type="Proteomes" id="UP000313359">
    <property type="component" value="Unassembled WGS sequence"/>
</dbReference>
<evidence type="ECO:0000259" key="7">
    <source>
        <dbReference type="Pfam" id="PF12537"/>
    </source>
</evidence>
<dbReference type="InterPro" id="IPR022535">
    <property type="entry name" value="Golgi_pH-regulator_cons_dom"/>
</dbReference>
<feature type="transmembrane region" description="Helical" evidence="5">
    <location>
        <begin position="214"/>
        <end position="235"/>
    </location>
</feature>
<dbReference type="InterPro" id="IPR025969">
    <property type="entry name" value="ABA_GPCR_dom"/>
</dbReference>
<feature type="domain" description="Abscisic acid G-protein coupled receptor-like" evidence="6">
    <location>
        <begin position="335"/>
        <end position="525"/>
    </location>
</feature>
<feature type="domain" description="Golgi pH regulator conserved" evidence="7">
    <location>
        <begin position="203"/>
        <end position="272"/>
    </location>
</feature>
<sequence length="529" mass="57579">MSSSASASVYGLESAILVGYRAVLFYASRRYLLRHLYYDLQDLSAKTTSTSSAAEPGTPAVVFDSGETELELLPTPSSASTTPTVLRKRPIHSALSRALFSLCFSESCTLFFLLICQGMEIFHPRVRLLNWEVSLCILVIAIVLVIPLSYSLVLSYRSNAPGIPSSRQRTLSMSLLLYLIPNFLFLLALSYVPLPTGMPAHNMMASTLSRLTVIGTVILGALSGFGAIDTAWAFFPVFSGKSRAHPTDEEVRTAEAGLQRVREDLARRRKELQTLEAAKKDDGQSSHWLYRALPTFQGSSEASSLGQELSGLEALEYEMSRKMDVLKQRQADAKFSKTVAGYLFNWGGRVFAVYCVYRILSSIVSLIFPRSPPSAPGESGSTSADVVSVVLAYMVSFLPLVNVAQDKVAVISRQISLALVGVIILSSIRRVLRGVASILRVTSRSLGASLMLLTLAQVMGIYLLSTLIQLRTSFPPPPTHPGTEPDVGIVNLFSTLPEYQFFGSLFDGAFLLAAGASAVVRWFGDRVTA</sequence>
<dbReference type="Pfam" id="PF12537">
    <property type="entry name" value="GPHR_N"/>
    <property type="match status" value="1"/>
</dbReference>
<accession>A0A5C2SHS0</accession>
<dbReference type="PANTHER" id="PTHR15948:SF0">
    <property type="entry name" value="GOLGI PH REGULATOR A-RELATED"/>
    <property type="match status" value="1"/>
</dbReference>
<gene>
    <name evidence="8" type="ORF">L227DRAFT_497439</name>
</gene>
<comment type="subcellular location">
    <subcellularLocation>
        <location evidence="1">Membrane</location>
        <topology evidence="1">Multi-pass membrane protein</topology>
    </subcellularLocation>
</comment>
<evidence type="ECO:0000256" key="5">
    <source>
        <dbReference type="SAM" id="Phobius"/>
    </source>
</evidence>
<feature type="transmembrane region" description="Helical" evidence="5">
    <location>
        <begin position="501"/>
        <end position="523"/>
    </location>
</feature>
<keyword evidence="3 5" id="KW-1133">Transmembrane helix</keyword>